<dbReference type="Pfam" id="PF00990">
    <property type="entry name" value="GGDEF"/>
    <property type="match status" value="1"/>
</dbReference>
<evidence type="ECO:0000259" key="1">
    <source>
        <dbReference type="PROSITE" id="PS50887"/>
    </source>
</evidence>
<dbReference type="SUPFAM" id="SSF55073">
    <property type="entry name" value="Nucleotide cyclase"/>
    <property type="match status" value="1"/>
</dbReference>
<dbReference type="SMART" id="SM00267">
    <property type="entry name" value="GGDEF"/>
    <property type="match status" value="1"/>
</dbReference>
<dbReference type="PROSITE" id="PS51833">
    <property type="entry name" value="HDOD"/>
    <property type="match status" value="1"/>
</dbReference>
<dbReference type="STRING" id="314278.NB231_14673"/>
<dbReference type="PANTHER" id="PTHR33525:SF3">
    <property type="entry name" value="RIBONUCLEASE Y"/>
    <property type="match status" value="1"/>
</dbReference>
<dbReference type="InterPro" id="IPR043128">
    <property type="entry name" value="Rev_trsase/Diguanyl_cyclase"/>
</dbReference>
<feature type="domain" description="GGDEF" evidence="1">
    <location>
        <begin position="368"/>
        <end position="507"/>
    </location>
</feature>
<feature type="domain" description="HDOD" evidence="2">
    <location>
        <begin position="15"/>
        <end position="209"/>
    </location>
</feature>
<dbReference type="SUPFAM" id="SSF109604">
    <property type="entry name" value="HD-domain/PDEase-like"/>
    <property type="match status" value="1"/>
</dbReference>
<evidence type="ECO:0000313" key="4">
    <source>
        <dbReference type="Proteomes" id="UP000003374"/>
    </source>
</evidence>
<dbReference type="InterPro" id="IPR000160">
    <property type="entry name" value="GGDEF_dom"/>
</dbReference>
<dbReference type="NCBIfam" id="TIGR00254">
    <property type="entry name" value="GGDEF"/>
    <property type="match status" value="1"/>
</dbReference>
<comment type="caution">
    <text evidence="3">The sequence shown here is derived from an EMBL/GenBank/DDBJ whole genome shotgun (WGS) entry which is preliminary data.</text>
</comment>
<dbReference type="EMBL" id="AAOF01000001">
    <property type="protein sequence ID" value="EAR23073.1"/>
    <property type="molecule type" value="Genomic_DNA"/>
</dbReference>
<evidence type="ECO:0000313" key="3">
    <source>
        <dbReference type="EMBL" id="EAR23073.1"/>
    </source>
</evidence>
<dbReference type="PROSITE" id="PS50887">
    <property type="entry name" value="GGDEF"/>
    <property type="match status" value="1"/>
</dbReference>
<gene>
    <name evidence="3" type="ORF">NB231_14673</name>
</gene>
<accession>A4BL85</accession>
<dbReference type="AlphaFoldDB" id="A4BL85"/>
<name>A4BL85_9GAMM</name>
<dbReference type="InterPro" id="IPR029787">
    <property type="entry name" value="Nucleotide_cyclase"/>
</dbReference>
<dbReference type="Proteomes" id="UP000003374">
    <property type="component" value="Unassembled WGS sequence"/>
</dbReference>
<dbReference type="eggNOG" id="COG3706">
    <property type="taxonomic scope" value="Bacteria"/>
</dbReference>
<organism evidence="3 4">
    <name type="scientific">Nitrococcus mobilis Nb-231</name>
    <dbReference type="NCBI Taxonomy" id="314278"/>
    <lineage>
        <taxon>Bacteria</taxon>
        <taxon>Pseudomonadati</taxon>
        <taxon>Pseudomonadota</taxon>
        <taxon>Gammaproteobacteria</taxon>
        <taxon>Chromatiales</taxon>
        <taxon>Ectothiorhodospiraceae</taxon>
        <taxon>Nitrococcus</taxon>
    </lineage>
</organism>
<dbReference type="eggNOG" id="COG1639">
    <property type="taxonomic scope" value="Bacteria"/>
</dbReference>
<sequence length="540" mass="59682">MNSEMHGRLRSCANLPTLSAVVRRIIKIGRNSDMDLGEVAKLLSSDPVLAKQMLRVANSPLYRQRRRSDNLRQALVLLGLNDAVILALGFSLARCLRNAGGQEIDLDGFWRRALLSGLACRLLGKELGMRSLEDLFLAGFLQDIGMVALGSVFPDCYASALEGALDHDAVAMKEREWFDADHLEVGAWLMREWGLPEYLPLAALASHDFDQAHVPVKLTSFIGCVALSGHLADIFLAPEMETTIAVAAQAGDVWLGIDSQAQGRVLAQMANSVPEIEALFEKPVLPAAQAMSVVNQARDLLAAYKPQPPQLTTKVKYKGVDEFPQVDSDYGEPRDQPIHRVAVSDAFSRSHFDESLSKEFALASELRWPLSLAFLELDPLNALNDCYGSQLDDAALMAIAQKIQIQAGLRAGDVLAHYEDEKFILLLPGIELAAAHKVIDRIRGSVRALEYPGASAEVLRMTLSAGAAAHMDGGRCFEKPEDLVRAAERALYLAKRESRNHSESILGKKEHSGRSEHSVDRANTRRDFSRLFRWRRLFRR</sequence>
<dbReference type="Gene3D" id="3.30.70.270">
    <property type="match status" value="1"/>
</dbReference>
<dbReference type="Pfam" id="PF08668">
    <property type="entry name" value="HDOD"/>
    <property type="match status" value="1"/>
</dbReference>
<proteinExistence type="predicted"/>
<dbReference type="Gene3D" id="1.10.3210.10">
    <property type="entry name" value="Hypothetical protein af1432"/>
    <property type="match status" value="1"/>
</dbReference>
<dbReference type="CDD" id="cd01949">
    <property type="entry name" value="GGDEF"/>
    <property type="match status" value="1"/>
</dbReference>
<reference evidence="3 4" key="1">
    <citation type="submission" date="2006-02" db="EMBL/GenBank/DDBJ databases">
        <authorList>
            <person name="Waterbury J."/>
            <person name="Ferriera S."/>
            <person name="Johnson J."/>
            <person name="Kravitz S."/>
            <person name="Halpern A."/>
            <person name="Remington K."/>
            <person name="Beeson K."/>
            <person name="Tran B."/>
            <person name="Rogers Y.-H."/>
            <person name="Friedman R."/>
            <person name="Venter J.C."/>
        </authorList>
    </citation>
    <scope>NUCLEOTIDE SEQUENCE [LARGE SCALE GENOMIC DNA]</scope>
    <source>
        <strain evidence="3 4">Nb-231</strain>
    </source>
</reference>
<dbReference type="InterPro" id="IPR013976">
    <property type="entry name" value="HDOD"/>
</dbReference>
<dbReference type="HOGENOM" id="CLU_019124_1_0_6"/>
<dbReference type="InterPro" id="IPR052340">
    <property type="entry name" value="RNase_Y/CdgJ"/>
</dbReference>
<dbReference type="PANTHER" id="PTHR33525">
    <property type="match status" value="1"/>
</dbReference>
<dbReference type="OrthoDB" id="9803824at2"/>
<evidence type="ECO:0000259" key="2">
    <source>
        <dbReference type="PROSITE" id="PS51833"/>
    </source>
</evidence>
<protein>
    <submittedName>
        <fullName evidence="3">Putative signal transduction protein</fullName>
    </submittedName>
</protein>
<keyword evidence="4" id="KW-1185">Reference proteome</keyword>